<evidence type="ECO:0000256" key="4">
    <source>
        <dbReference type="ARBA" id="ARBA00022692"/>
    </source>
</evidence>
<dbReference type="AlphaFoldDB" id="A0A934JS06"/>
<dbReference type="GO" id="GO:0010181">
    <property type="term" value="F:FMN binding"/>
    <property type="evidence" value="ECO:0007669"/>
    <property type="project" value="TreeGrafter"/>
</dbReference>
<comment type="subcellular location">
    <subcellularLocation>
        <location evidence="1">Membrane</location>
        <topology evidence="1">Multi-pass membrane protein</topology>
    </subcellularLocation>
</comment>
<evidence type="ECO:0000256" key="8">
    <source>
        <dbReference type="SAM" id="Phobius"/>
    </source>
</evidence>
<feature type="transmembrane region" description="Helical" evidence="8">
    <location>
        <begin position="149"/>
        <end position="171"/>
    </location>
</feature>
<accession>A0A934JS06</accession>
<dbReference type="Pfam" id="PF01794">
    <property type="entry name" value="Ferric_reduct"/>
    <property type="match status" value="1"/>
</dbReference>
<evidence type="ECO:0000256" key="3">
    <source>
        <dbReference type="ARBA" id="ARBA00022617"/>
    </source>
</evidence>
<keyword evidence="11" id="KW-1185">Reference proteome</keyword>
<dbReference type="Proteomes" id="UP000628710">
    <property type="component" value="Unassembled WGS sequence"/>
</dbReference>
<evidence type="ECO:0000256" key="1">
    <source>
        <dbReference type="ARBA" id="ARBA00004141"/>
    </source>
</evidence>
<dbReference type="PANTHER" id="PTHR36964:SF1">
    <property type="entry name" value="PROTEIN-METHIONINE-SULFOXIDE REDUCTASE HEME-BINDING SUBUNIT MSRQ"/>
    <property type="match status" value="1"/>
</dbReference>
<reference evidence="10" key="1">
    <citation type="submission" date="2020-12" db="EMBL/GenBank/DDBJ databases">
        <title>Marinomonas arctica sp. nov., a psychrotolerant bacterium isolated from the Arctic.</title>
        <authorList>
            <person name="Zhang Y."/>
        </authorList>
    </citation>
    <scope>NUCLEOTIDE SEQUENCE</scope>
    <source>
        <strain evidence="10">C1424</strain>
    </source>
</reference>
<keyword evidence="7 8" id="KW-0472">Membrane</keyword>
<feature type="domain" description="Ferric oxidoreductase" evidence="9">
    <location>
        <begin position="23"/>
        <end position="135"/>
    </location>
</feature>
<evidence type="ECO:0000256" key="2">
    <source>
        <dbReference type="ARBA" id="ARBA00022448"/>
    </source>
</evidence>
<evidence type="ECO:0000256" key="7">
    <source>
        <dbReference type="ARBA" id="ARBA00023136"/>
    </source>
</evidence>
<evidence type="ECO:0000313" key="10">
    <source>
        <dbReference type="EMBL" id="MBJ7539623.1"/>
    </source>
</evidence>
<organism evidence="10 11">
    <name type="scientific">Marinomonas transparens</name>
    <dbReference type="NCBI Taxonomy" id="2795388"/>
    <lineage>
        <taxon>Bacteria</taxon>
        <taxon>Pseudomonadati</taxon>
        <taxon>Pseudomonadota</taxon>
        <taxon>Gammaproteobacteria</taxon>
        <taxon>Oceanospirillales</taxon>
        <taxon>Oceanospirillaceae</taxon>
        <taxon>Marinomonas</taxon>
    </lineage>
</organism>
<keyword evidence="3" id="KW-0349">Heme</keyword>
<keyword evidence="2" id="KW-0813">Transport</keyword>
<evidence type="ECO:0000256" key="6">
    <source>
        <dbReference type="ARBA" id="ARBA00023004"/>
    </source>
</evidence>
<evidence type="ECO:0000259" key="9">
    <source>
        <dbReference type="Pfam" id="PF01794"/>
    </source>
</evidence>
<proteinExistence type="predicted"/>
<feature type="transmembrane region" description="Helical" evidence="8">
    <location>
        <begin position="20"/>
        <end position="42"/>
    </location>
</feature>
<sequence>MVFSLFSGRYFPDPGKPLMNVSGIWASVSIVMVLMLTPLTKLKPLRFISRYRRFVGLTACLYAFLHLFIYLVLFAGLSWSWISSDLVEKPYIYAGVLALLILLVLAVTSTKKMMKRLGRNWKPVHRFVYFAALAVIAHLWWQVKSDITIAMWFSVFLVPLLVLRLDQFSFLKKPSFKSKKSLR</sequence>
<dbReference type="InterPro" id="IPR013130">
    <property type="entry name" value="Fe3_Rdtase_TM_dom"/>
</dbReference>
<feature type="transmembrane region" description="Helical" evidence="8">
    <location>
        <begin position="91"/>
        <end position="107"/>
    </location>
</feature>
<dbReference type="GO" id="GO:0016679">
    <property type="term" value="F:oxidoreductase activity, acting on diphenols and related substances as donors"/>
    <property type="evidence" value="ECO:0007669"/>
    <property type="project" value="TreeGrafter"/>
</dbReference>
<gene>
    <name evidence="10" type="ORF">I8J31_18255</name>
</gene>
<feature type="transmembrane region" description="Helical" evidence="8">
    <location>
        <begin position="54"/>
        <end position="79"/>
    </location>
</feature>
<dbReference type="GO" id="GO:0020037">
    <property type="term" value="F:heme binding"/>
    <property type="evidence" value="ECO:0007669"/>
    <property type="project" value="TreeGrafter"/>
</dbReference>
<comment type="caution">
    <text evidence="10">The sequence shown here is derived from an EMBL/GenBank/DDBJ whole genome shotgun (WGS) entry which is preliminary data.</text>
</comment>
<dbReference type="PANTHER" id="PTHR36964">
    <property type="entry name" value="PROTEIN-METHIONINE-SULFOXIDE REDUCTASE HEME-BINDING SUBUNIT MSRQ"/>
    <property type="match status" value="1"/>
</dbReference>
<keyword evidence="3" id="KW-0479">Metal-binding</keyword>
<evidence type="ECO:0000313" key="11">
    <source>
        <dbReference type="Proteomes" id="UP000628710"/>
    </source>
</evidence>
<keyword evidence="6" id="KW-0408">Iron</keyword>
<dbReference type="InterPro" id="IPR022837">
    <property type="entry name" value="MsrQ-like"/>
</dbReference>
<evidence type="ECO:0000256" key="5">
    <source>
        <dbReference type="ARBA" id="ARBA00022989"/>
    </source>
</evidence>
<dbReference type="EMBL" id="JAEMNX010000028">
    <property type="protein sequence ID" value="MBJ7539623.1"/>
    <property type="molecule type" value="Genomic_DNA"/>
</dbReference>
<keyword evidence="4 8" id="KW-0812">Transmembrane</keyword>
<name>A0A934JS06_9GAMM</name>
<feature type="transmembrane region" description="Helical" evidence="8">
    <location>
        <begin position="127"/>
        <end position="143"/>
    </location>
</feature>
<dbReference type="GO" id="GO:0005886">
    <property type="term" value="C:plasma membrane"/>
    <property type="evidence" value="ECO:0007669"/>
    <property type="project" value="TreeGrafter"/>
</dbReference>
<protein>
    <submittedName>
        <fullName evidence="10">Ferric reductase-like transmembrane domain-containing protein</fullName>
    </submittedName>
</protein>
<keyword evidence="5 8" id="KW-1133">Transmembrane helix</keyword>